<dbReference type="EMBL" id="RJJR01000001">
    <property type="protein sequence ID" value="RNI39830.1"/>
    <property type="molecule type" value="Genomic_DNA"/>
</dbReference>
<evidence type="ECO:0000313" key="1">
    <source>
        <dbReference type="EMBL" id="RNI39830.1"/>
    </source>
</evidence>
<name>A0A3M9NPW6_9BACT</name>
<reference evidence="1 2" key="1">
    <citation type="submission" date="2018-11" db="EMBL/GenBank/DDBJ databases">
        <title>Draft genome sequence of Ferruginibacter sp. BO-59.</title>
        <authorList>
            <person name="Im W.T."/>
        </authorList>
    </citation>
    <scope>NUCLEOTIDE SEQUENCE [LARGE SCALE GENOMIC DNA]</scope>
    <source>
        <strain evidence="1 2">BO-59</strain>
    </source>
</reference>
<comment type="caution">
    <text evidence="1">The sequence shown here is derived from an EMBL/GenBank/DDBJ whole genome shotgun (WGS) entry which is preliminary data.</text>
</comment>
<keyword evidence="2" id="KW-1185">Reference proteome</keyword>
<evidence type="ECO:0000313" key="2">
    <source>
        <dbReference type="Proteomes" id="UP000267223"/>
    </source>
</evidence>
<evidence type="ECO:0008006" key="3">
    <source>
        <dbReference type="Google" id="ProtNLM"/>
    </source>
</evidence>
<dbReference type="Pfam" id="PF12322">
    <property type="entry name" value="T4_baseplate"/>
    <property type="match status" value="1"/>
</dbReference>
<organism evidence="1 2">
    <name type="scientific">Hanamia caeni</name>
    <dbReference type="NCBI Taxonomy" id="2294116"/>
    <lineage>
        <taxon>Bacteria</taxon>
        <taxon>Pseudomonadati</taxon>
        <taxon>Bacteroidota</taxon>
        <taxon>Chitinophagia</taxon>
        <taxon>Chitinophagales</taxon>
        <taxon>Chitinophagaceae</taxon>
        <taxon>Hanamia</taxon>
    </lineage>
</organism>
<protein>
    <recommendedName>
        <fullName evidence="3">Phage baseplate protein</fullName>
    </recommendedName>
</protein>
<accession>A0A3M9NPW6</accession>
<proteinExistence type="predicted"/>
<dbReference type="Proteomes" id="UP000267223">
    <property type="component" value="Unassembled WGS sequence"/>
</dbReference>
<dbReference type="AlphaFoldDB" id="A0A3M9NPW6"/>
<sequence length="227" mass="26966">MLEKSLRLLSKVYSTDNIDQVARLSIGERDARLLEIREWLFGKTLRNKANCQNCSETIEWESNSNAMHLQDFPEYFSLKNHELEKDSYYIKFRLLNSADLLNLTSIEHLTENSYKKVISKCILSATKDNQEYDINNLPESVWEALNDRMSEEDPQADIRMQLVCPNCNHSWEMNFDIGSYLWSEINVWAKKILEEVYLLAGFFRWSEKDILNMSSNRRRLYIDMIRR</sequence>
<gene>
    <name evidence="1" type="ORF">EFY79_00570</name>
</gene>
<dbReference type="InterPro" id="IPR024364">
    <property type="entry name" value="Baseplate_phage_T4-like"/>
</dbReference>